<dbReference type="Pfam" id="PF05428">
    <property type="entry name" value="CRF-BP_N"/>
    <property type="match status" value="1"/>
</dbReference>
<evidence type="ECO:0000256" key="2">
    <source>
        <dbReference type="ARBA" id="ARBA00008313"/>
    </source>
</evidence>
<dbReference type="GO" id="GO:0009755">
    <property type="term" value="P:hormone-mediated signaling pathway"/>
    <property type="evidence" value="ECO:0007669"/>
    <property type="project" value="TreeGrafter"/>
</dbReference>
<keyword evidence="6" id="KW-1015">Disulfide bond</keyword>
<keyword evidence="4" id="KW-0964">Secreted</keyword>
<dbReference type="Pfam" id="PF23541">
    <property type="entry name" value="CRF-BP_C"/>
    <property type="match status" value="1"/>
</dbReference>
<keyword evidence="11" id="KW-1185">Reference proteome</keyword>
<organism evidence="10 11">
    <name type="scientific">Daphnia magna</name>
    <dbReference type="NCBI Taxonomy" id="35525"/>
    <lineage>
        <taxon>Eukaryota</taxon>
        <taxon>Metazoa</taxon>
        <taxon>Ecdysozoa</taxon>
        <taxon>Arthropoda</taxon>
        <taxon>Crustacea</taxon>
        <taxon>Branchiopoda</taxon>
        <taxon>Diplostraca</taxon>
        <taxon>Cladocera</taxon>
        <taxon>Anomopoda</taxon>
        <taxon>Daphniidae</taxon>
        <taxon>Daphnia</taxon>
    </lineage>
</organism>
<comment type="caution">
    <text evidence="10">The sequence shown here is derived from an EMBL/GenBank/DDBJ whole genome shotgun (WGS) entry which is preliminary data.</text>
</comment>
<evidence type="ECO:0000256" key="5">
    <source>
        <dbReference type="ARBA" id="ARBA00022729"/>
    </source>
</evidence>
<comment type="function">
    <text evidence="8">Binds CRF and inactivates it. May prevent inappropriate pituitary-adrenal stimulation in pregnancy.</text>
</comment>
<reference evidence="10 11" key="1">
    <citation type="submission" date="2016-03" db="EMBL/GenBank/DDBJ databases">
        <title>EvidentialGene: Evidence-directed Construction of Genes on Genomes.</title>
        <authorList>
            <person name="Gilbert D.G."/>
            <person name="Choi J.-H."/>
            <person name="Mockaitis K."/>
            <person name="Colbourne J."/>
            <person name="Pfrender M."/>
        </authorList>
    </citation>
    <scope>NUCLEOTIDE SEQUENCE [LARGE SCALE GENOMIC DNA]</scope>
    <source>
        <strain evidence="10 11">Xinb3</strain>
        <tissue evidence="10">Complete organism</tissue>
    </source>
</reference>
<evidence type="ECO:0000313" key="11">
    <source>
        <dbReference type="Proteomes" id="UP000076858"/>
    </source>
</evidence>
<accession>A0A0N8C7G5</accession>
<dbReference type="InterPro" id="IPR035914">
    <property type="entry name" value="Sperma_CUB_dom_sf"/>
</dbReference>
<name>A0A0N8C7G5_9CRUS</name>
<dbReference type="GO" id="GO:0051460">
    <property type="term" value="P:negative regulation of corticotropin secretion"/>
    <property type="evidence" value="ECO:0007669"/>
    <property type="project" value="TreeGrafter"/>
</dbReference>
<evidence type="ECO:0000256" key="1">
    <source>
        <dbReference type="ARBA" id="ARBA00004613"/>
    </source>
</evidence>
<evidence type="ECO:0000256" key="6">
    <source>
        <dbReference type="ARBA" id="ARBA00023157"/>
    </source>
</evidence>
<protein>
    <recommendedName>
        <fullName evidence="3">Corticotropin-releasing factor-binding protein</fullName>
    </recommendedName>
    <alternativeName>
        <fullName evidence="9">Corticotropin-releasing hormone-binding protein</fullName>
    </alternativeName>
</protein>
<comment type="similarity">
    <text evidence="2">Belongs to the CRF-binding protein family.</text>
</comment>
<dbReference type="GO" id="GO:0051424">
    <property type="term" value="F:corticotropin-releasing hormone binding"/>
    <property type="evidence" value="ECO:0007669"/>
    <property type="project" value="InterPro"/>
</dbReference>
<evidence type="ECO:0000256" key="7">
    <source>
        <dbReference type="ARBA" id="ARBA00023180"/>
    </source>
</evidence>
<evidence type="ECO:0000256" key="4">
    <source>
        <dbReference type="ARBA" id="ARBA00022525"/>
    </source>
</evidence>
<dbReference type="Proteomes" id="UP000076858">
    <property type="component" value="Unassembled WGS sequence"/>
</dbReference>
<dbReference type="AlphaFoldDB" id="A0A0N8C7G5"/>
<dbReference type="InterPro" id="IPR056178">
    <property type="entry name" value="CRF-BP_C"/>
</dbReference>
<dbReference type="EMBL" id="LRGB01000115">
    <property type="protein sequence ID" value="KZS20787.1"/>
    <property type="molecule type" value="Genomic_DNA"/>
</dbReference>
<dbReference type="OrthoDB" id="10056927at2759"/>
<dbReference type="InterPro" id="IPR008435">
    <property type="entry name" value="CRF-bd"/>
</dbReference>
<evidence type="ECO:0000256" key="9">
    <source>
        <dbReference type="ARBA" id="ARBA00033162"/>
    </source>
</evidence>
<comment type="subcellular location">
    <subcellularLocation>
        <location evidence="1">Secreted</location>
    </subcellularLocation>
</comment>
<evidence type="ECO:0000256" key="8">
    <source>
        <dbReference type="ARBA" id="ARBA00024997"/>
    </source>
</evidence>
<evidence type="ECO:0000313" key="10">
    <source>
        <dbReference type="EMBL" id="KZS20787.1"/>
    </source>
</evidence>
<proteinExistence type="inferred from homology"/>
<gene>
    <name evidence="10" type="ORF">APZ42_012440</name>
</gene>
<dbReference type="SUPFAM" id="SSF49854">
    <property type="entry name" value="Spermadhesin, CUB domain"/>
    <property type="match status" value="1"/>
</dbReference>
<keyword evidence="5" id="KW-0732">Signal</keyword>
<dbReference type="InterPro" id="IPR056177">
    <property type="entry name" value="CRF-BP_N"/>
</dbReference>
<evidence type="ECO:0000256" key="3">
    <source>
        <dbReference type="ARBA" id="ARBA00015713"/>
    </source>
</evidence>
<dbReference type="GO" id="GO:0005615">
    <property type="term" value="C:extracellular space"/>
    <property type="evidence" value="ECO:0007669"/>
    <property type="project" value="TreeGrafter"/>
</dbReference>
<keyword evidence="7" id="KW-0325">Glycoprotein</keyword>
<dbReference type="PANTHER" id="PTHR10278">
    <property type="entry name" value="CORTICOTROPIN-RELEASING FACTOR-BINDING PROTEIN"/>
    <property type="match status" value="1"/>
</dbReference>
<sequence length="336" mass="37105">MNWMLLVAVIGFGSSCLAASLLPHEQAKNAPSSPVDSILQPRQRRDSYNVIDDCMTVTSKDGHFYYKASPKDEVEPGTTCGLYLITDPERQIEIELLHVDVSCEDGGLISVVDGWELNGEFFPSPEDHQLPLDQRVQSECGSHQVMRRYLSSQNAALVQYRVPRLGQGFSLRVNYVKNPQPCNILVEGTSYVYTLSNHGRRLNCSVTTLFPASISLVSLDVGFTNQRRLSRLLSSRRDHLIAHRSTAGEVVHNCEEKDMSDYLQIGGSSGLDTANMLVSDSICGAAREPKASEETIACGITTVRLVSSGRHRNWAQVSIRPAEDEDLSLANFMCPA</sequence>
<dbReference type="PANTHER" id="PTHR10278:SF0">
    <property type="entry name" value="CORTICOTROPIN-RELEASING FACTOR-BINDING PROTEIN"/>
    <property type="match status" value="1"/>
</dbReference>